<dbReference type="AlphaFoldDB" id="A0A3B0WQV2"/>
<dbReference type="InterPro" id="IPR009057">
    <property type="entry name" value="Homeodomain-like_sf"/>
</dbReference>
<protein>
    <submittedName>
        <fullName evidence="5">Transcriptional regulator, AcrR family</fullName>
    </submittedName>
</protein>
<evidence type="ECO:0000256" key="1">
    <source>
        <dbReference type="ARBA" id="ARBA00023015"/>
    </source>
</evidence>
<keyword evidence="2" id="KW-0238">DNA-binding</keyword>
<dbReference type="Pfam" id="PF16925">
    <property type="entry name" value="TetR_C_13"/>
    <property type="match status" value="1"/>
</dbReference>
<dbReference type="InterPro" id="IPR011075">
    <property type="entry name" value="TetR_C"/>
</dbReference>
<dbReference type="Gene3D" id="1.10.357.10">
    <property type="entry name" value="Tetracycline Repressor, domain 2"/>
    <property type="match status" value="1"/>
</dbReference>
<keyword evidence="3" id="KW-0804">Transcription</keyword>
<dbReference type="PANTHER" id="PTHR47506:SF6">
    <property type="entry name" value="HTH-TYPE TRANSCRIPTIONAL REPRESSOR NEMR"/>
    <property type="match status" value="1"/>
</dbReference>
<organism evidence="5">
    <name type="scientific">hydrothermal vent metagenome</name>
    <dbReference type="NCBI Taxonomy" id="652676"/>
    <lineage>
        <taxon>unclassified sequences</taxon>
        <taxon>metagenomes</taxon>
        <taxon>ecological metagenomes</taxon>
    </lineage>
</organism>
<keyword evidence="1" id="KW-0805">Transcription regulation</keyword>
<dbReference type="SUPFAM" id="SSF48498">
    <property type="entry name" value="Tetracyclin repressor-like, C-terminal domain"/>
    <property type="match status" value="1"/>
</dbReference>
<dbReference type="GO" id="GO:0003677">
    <property type="term" value="F:DNA binding"/>
    <property type="evidence" value="ECO:0007669"/>
    <property type="project" value="UniProtKB-KW"/>
</dbReference>
<name>A0A3B0WQV2_9ZZZZ</name>
<dbReference type="InterPro" id="IPR036271">
    <property type="entry name" value="Tet_transcr_reg_TetR-rel_C_sf"/>
</dbReference>
<dbReference type="PROSITE" id="PS50977">
    <property type="entry name" value="HTH_TETR_2"/>
    <property type="match status" value="1"/>
</dbReference>
<evidence type="ECO:0000256" key="2">
    <source>
        <dbReference type="ARBA" id="ARBA00023125"/>
    </source>
</evidence>
<dbReference type="PANTHER" id="PTHR47506">
    <property type="entry name" value="TRANSCRIPTIONAL REGULATORY PROTEIN"/>
    <property type="match status" value="1"/>
</dbReference>
<feature type="domain" description="HTH tetR-type" evidence="4">
    <location>
        <begin position="8"/>
        <end position="68"/>
    </location>
</feature>
<proteinExistence type="predicted"/>
<dbReference type="EMBL" id="UOFG01000035">
    <property type="protein sequence ID" value="VAW58398.1"/>
    <property type="molecule type" value="Genomic_DNA"/>
</dbReference>
<dbReference type="Pfam" id="PF00440">
    <property type="entry name" value="TetR_N"/>
    <property type="match status" value="1"/>
</dbReference>
<sequence length="198" mass="22671">MATPRSKTEKKELLLDTGIQYMIRQGYHGTGIKEILDEVKVPKGSFYNYFKSKEDFGAQVISRYVGYFNQLLDSYIQNPRENALETLRAFFQEVMRQFREKGYTEGCLLGNLGAEISDNNEKCRSALTHGVDDIQGRFVILLSQGQEEGVVRPDLTAELLAEFLINAWEGSLLRMKIDKSEEPLERALSLMLDAFYSY</sequence>
<accession>A0A3B0WQV2</accession>
<reference evidence="5" key="1">
    <citation type="submission" date="2018-06" db="EMBL/GenBank/DDBJ databases">
        <authorList>
            <person name="Zhirakovskaya E."/>
        </authorList>
    </citation>
    <scope>NUCLEOTIDE SEQUENCE</scope>
</reference>
<evidence type="ECO:0000256" key="3">
    <source>
        <dbReference type="ARBA" id="ARBA00023163"/>
    </source>
</evidence>
<gene>
    <name evidence="5" type="ORF">MNBD_GAMMA11-3006</name>
</gene>
<evidence type="ECO:0000313" key="5">
    <source>
        <dbReference type="EMBL" id="VAW58398.1"/>
    </source>
</evidence>
<evidence type="ECO:0000259" key="4">
    <source>
        <dbReference type="PROSITE" id="PS50977"/>
    </source>
</evidence>
<dbReference type="SUPFAM" id="SSF46689">
    <property type="entry name" value="Homeodomain-like"/>
    <property type="match status" value="1"/>
</dbReference>
<dbReference type="InterPro" id="IPR001647">
    <property type="entry name" value="HTH_TetR"/>
</dbReference>